<evidence type="ECO:0000313" key="7">
    <source>
        <dbReference type="EMBL" id="CAI6339599.1"/>
    </source>
</evidence>
<dbReference type="EMBL" id="CAOQHR010000009">
    <property type="protein sequence ID" value="CAI6339599.1"/>
    <property type="molecule type" value="Genomic_DNA"/>
</dbReference>
<protein>
    <submittedName>
        <fullName evidence="7">Uncharacterized protein</fullName>
    </submittedName>
</protein>
<dbReference type="Gene3D" id="3.40.50.1820">
    <property type="entry name" value="alpha/beta hydrolase"/>
    <property type="match status" value="1"/>
</dbReference>
<evidence type="ECO:0000256" key="4">
    <source>
        <dbReference type="ARBA" id="ARBA00022801"/>
    </source>
</evidence>
<proteinExistence type="inferred from homology"/>
<gene>
    <name evidence="7" type="ORF">PDIGIT_LOCUS12760</name>
</gene>
<keyword evidence="2" id="KW-0121">Carboxypeptidase</keyword>
<feature type="chain" id="PRO_5040785979" evidence="6">
    <location>
        <begin position="20"/>
        <end position="468"/>
    </location>
</feature>
<keyword evidence="5" id="KW-0325">Glycoprotein</keyword>
<dbReference type="Proteomes" id="UP001152607">
    <property type="component" value="Unassembled WGS sequence"/>
</dbReference>
<sequence>MKFSASILAWALFVGATLGAPLLGNVEDPNNGTINIVKRAGPAAGKSDLKKGLLCESTKGVEEIRGYFPVGKGMKLWFWYFSARSDTAKDAPLVVWLNGGPGASSMGGLFQDNGPCQFSEGSTSPSRNPNSFNNVANMLYIDQPAGAGFSFGSDKNEVNGINTSRLAIKYVYEFLQEFLAHKEFAHLAKRKFGIATSSYGGHWGPELAVHIQEQNKKAKTKINLAGLAINSGLFDLSIQYPAMVEYSLEKKSIDKAKHDKIMKDYKTKCEPLLAACKKTDKDEDCSKADDACYPTVEEPLEEVREWVYDVRGNKYKPSVAYKEWLKKSAKEVGALVEFSGNLGETNDIFNRFTSTGDTARSMMSQLSEVVKANIPTLLWVGDQDALTTYIGVREVAEAVVHGGQAAFKKKVPGKWTVKGKEQGLFKTQGKLSYLQLKNAGHNVQFGQPENSLQAFTQFFGGKGTISSS</sequence>
<keyword evidence="3" id="KW-0645">Protease</keyword>
<feature type="signal peptide" evidence="6">
    <location>
        <begin position="1"/>
        <end position="19"/>
    </location>
</feature>
<dbReference type="AlphaFoldDB" id="A0A9W4UQH4"/>
<dbReference type="OrthoDB" id="443318at2759"/>
<dbReference type="PANTHER" id="PTHR11802:SF453">
    <property type="entry name" value="S1, PUTATIVE-RELATED"/>
    <property type="match status" value="1"/>
</dbReference>
<keyword evidence="8" id="KW-1185">Reference proteome</keyword>
<evidence type="ECO:0000256" key="5">
    <source>
        <dbReference type="ARBA" id="ARBA00023180"/>
    </source>
</evidence>
<dbReference type="PANTHER" id="PTHR11802">
    <property type="entry name" value="SERINE PROTEASE FAMILY S10 SERINE CARBOXYPEPTIDASE"/>
    <property type="match status" value="1"/>
</dbReference>
<dbReference type="InterPro" id="IPR029058">
    <property type="entry name" value="AB_hydrolase_fold"/>
</dbReference>
<dbReference type="GO" id="GO:0000324">
    <property type="term" value="C:fungal-type vacuole"/>
    <property type="evidence" value="ECO:0007669"/>
    <property type="project" value="TreeGrafter"/>
</dbReference>
<evidence type="ECO:0000256" key="6">
    <source>
        <dbReference type="SAM" id="SignalP"/>
    </source>
</evidence>
<name>A0A9W4UQH4_9PLEO</name>
<reference evidence="7" key="1">
    <citation type="submission" date="2023-01" db="EMBL/GenBank/DDBJ databases">
        <authorList>
            <person name="Van Ghelder C."/>
            <person name="Rancurel C."/>
        </authorList>
    </citation>
    <scope>NUCLEOTIDE SEQUENCE</scope>
    <source>
        <strain evidence="7">CNCM I-4278</strain>
    </source>
</reference>
<keyword evidence="6" id="KW-0732">Signal</keyword>
<dbReference type="PRINTS" id="PR00724">
    <property type="entry name" value="CRBOXYPTASEC"/>
</dbReference>
<dbReference type="GO" id="GO:0004185">
    <property type="term" value="F:serine-type carboxypeptidase activity"/>
    <property type="evidence" value="ECO:0007669"/>
    <property type="project" value="InterPro"/>
</dbReference>
<evidence type="ECO:0000256" key="3">
    <source>
        <dbReference type="ARBA" id="ARBA00022670"/>
    </source>
</evidence>
<evidence type="ECO:0000256" key="1">
    <source>
        <dbReference type="ARBA" id="ARBA00009431"/>
    </source>
</evidence>
<dbReference type="InterPro" id="IPR001563">
    <property type="entry name" value="Peptidase_S10"/>
</dbReference>
<dbReference type="Pfam" id="PF00450">
    <property type="entry name" value="Peptidase_S10"/>
    <property type="match status" value="1"/>
</dbReference>
<dbReference type="Gene3D" id="1.10.287.410">
    <property type="match status" value="1"/>
</dbReference>
<comment type="similarity">
    <text evidence="1">Belongs to the peptidase S10 family.</text>
</comment>
<dbReference type="SUPFAM" id="SSF53474">
    <property type="entry name" value="alpha/beta-Hydrolases"/>
    <property type="match status" value="1"/>
</dbReference>
<evidence type="ECO:0000313" key="8">
    <source>
        <dbReference type="Proteomes" id="UP001152607"/>
    </source>
</evidence>
<organism evidence="7 8">
    <name type="scientific">Periconia digitata</name>
    <dbReference type="NCBI Taxonomy" id="1303443"/>
    <lineage>
        <taxon>Eukaryota</taxon>
        <taxon>Fungi</taxon>
        <taxon>Dikarya</taxon>
        <taxon>Ascomycota</taxon>
        <taxon>Pezizomycotina</taxon>
        <taxon>Dothideomycetes</taxon>
        <taxon>Pleosporomycetidae</taxon>
        <taxon>Pleosporales</taxon>
        <taxon>Massarineae</taxon>
        <taxon>Periconiaceae</taxon>
        <taxon>Periconia</taxon>
    </lineage>
</organism>
<accession>A0A9W4UQH4</accession>
<keyword evidence="4" id="KW-0378">Hydrolase</keyword>
<dbReference type="GO" id="GO:0006508">
    <property type="term" value="P:proteolysis"/>
    <property type="evidence" value="ECO:0007669"/>
    <property type="project" value="UniProtKB-KW"/>
</dbReference>
<evidence type="ECO:0000256" key="2">
    <source>
        <dbReference type="ARBA" id="ARBA00022645"/>
    </source>
</evidence>
<comment type="caution">
    <text evidence="7">The sequence shown here is derived from an EMBL/GenBank/DDBJ whole genome shotgun (WGS) entry which is preliminary data.</text>
</comment>